<dbReference type="EMBL" id="JAEPRA010000008">
    <property type="protein sequence ID" value="KAG2181580.1"/>
    <property type="molecule type" value="Genomic_DNA"/>
</dbReference>
<organism evidence="2 3">
    <name type="scientific">Umbelopsis vinacea</name>
    <dbReference type="NCBI Taxonomy" id="44442"/>
    <lineage>
        <taxon>Eukaryota</taxon>
        <taxon>Fungi</taxon>
        <taxon>Fungi incertae sedis</taxon>
        <taxon>Mucoromycota</taxon>
        <taxon>Mucoromycotina</taxon>
        <taxon>Umbelopsidomycetes</taxon>
        <taxon>Umbelopsidales</taxon>
        <taxon>Umbelopsidaceae</taxon>
        <taxon>Umbelopsis</taxon>
    </lineage>
</organism>
<dbReference type="OrthoDB" id="10345133at2759"/>
<accession>A0A8H7UFY0</accession>
<sequence length="190" mass="21843">MPYQGRKRQKTIAHGGKQVRVEETQSQHPDSEEDTSSSSVENPEIEDHSSTENEEEDDRAASSEAPEQHSSLPLVTRMDDQAGLSSTAKQRPLKRFDITPLFSAEFSKFQQQRESELLKTLKTRRQLTKRHRQLSRDALKKRALLEEQKNLLKQLEVDITSLTTGLKDVRNERTRKRQGVRLLPTSKSHT</sequence>
<comment type="caution">
    <text evidence="2">The sequence shown here is derived from an EMBL/GenBank/DDBJ whole genome shotgun (WGS) entry which is preliminary data.</text>
</comment>
<feature type="region of interest" description="Disordered" evidence="1">
    <location>
        <begin position="1"/>
        <end position="96"/>
    </location>
</feature>
<feature type="compositionally biased region" description="Basic residues" evidence="1">
    <location>
        <begin position="1"/>
        <end position="11"/>
    </location>
</feature>
<proteinExistence type="predicted"/>
<dbReference type="Proteomes" id="UP000612746">
    <property type="component" value="Unassembled WGS sequence"/>
</dbReference>
<reference evidence="2" key="1">
    <citation type="submission" date="2020-12" db="EMBL/GenBank/DDBJ databases">
        <title>Metabolic potential, ecology and presence of endohyphal bacteria is reflected in genomic diversity of Mucoromycotina.</title>
        <authorList>
            <person name="Muszewska A."/>
            <person name="Okrasinska A."/>
            <person name="Steczkiewicz K."/>
            <person name="Drgas O."/>
            <person name="Orlowska M."/>
            <person name="Perlinska-Lenart U."/>
            <person name="Aleksandrzak-Piekarczyk T."/>
            <person name="Szatraj K."/>
            <person name="Zielenkiewicz U."/>
            <person name="Pilsyk S."/>
            <person name="Malc E."/>
            <person name="Mieczkowski P."/>
            <person name="Kruszewska J.S."/>
            <person name="Biernat P."/>
            <person name="Pawlowska J."/>
        </authorList>
    </citation>
    <scope>NUCLEOTIDE SEQUENCE</scope>
    <source>
        <strain evidence="2">WA0000051536</strain>
    </source>
</reference>
<protein>
    <submittedName>
        <fullName evidence="2">Uncharacterized protein</fullName>
    </submittedName>
</protein>
<evidence type="ECO:0000313" key="3">
    <source>
        <dbReference type="Proteomes" id="UP000612746"/>
    </source>
</evidence>
<dbReference type="AlphaFoldDB" id="A0A8H7UFY0"/>
<feature type="region of interest" description="Disordered" evidence="1">
    <location>
        <begin position="166"/>
        <end position="190"/>
    </location>
</feature>
<name>A0A8H7UFY0_9FUNG</name>
<evidence type="ECO:0000313" key="2">
    <source>
        <dbReference type="EMBL" id="KAG2181580.1"/>
    </source>
</evidence>
<gene>
    <name evidence="2" type="ORF">INT44_008395</name>
</gene>
<keyword evidence="3" id="KW-1185">Reference proteome</keyword>
<evidence type="ECO:0000256" key="1">
    <source>
        <dbReference type="SAM" id="MobiDB-lite"/>
    </source>
</evidence>